<dbReference type="Proteomes" id="UP000278006">
    <property type="component" value="Unassembled WGS sequence"/>
</dbReference>
<reference evidence="2 3" key="1">
    <citation type="submission" date="2018-10" db="EMBL/GenBank/DDBJ databases">
        <title>Draft genome of Cortibacter populi DSM10536.</title>
        <authorList>
            <person name="Bernier A.-M."/>
            <person name="Bernard K."/>
        </authorList>
    </citation>
    <scope>NUCLEOTIDE SEQUENCE [LARGE SCALE GENOMIC DNA]</scope>
    <source>
        <strain evidence="2 3">DSM 105136</strain>
    </source>
</reference>
<comment type="caution">
    <text evidence="2">The sequence shown here is derived from an EMBL/GenBank/DDBJ whole genome shotgun (WGS) entry which is preliminary data.</text>
</comment>
<keyword evidence="3" id="KW-1185">Reference proteome</keyword>
<dbReference type="PROSITE" id="PS00409">
    <property type="entry name" value="PROKAR_NTER_METHYL"/>
    <property type="match status" value="1"/>
</dbReference>
<dbReference type="InterPro" id="IPR012902">
    <property type="entry name" value="N_methyl_site"/>
</dbReference>
<proteinExistence type="predicted"/>
<organism evidence="2 3">
    <name type="scientific">Corticibacter populi</name>
    <dbReference type="NCBI Taxonomy" id="1550736"/>
    <lineage>
        <taxon>Bacteria</taxon>
        <taxon>Pseudomonadati</taxon>
        <taxon>Pseudomonadota</taxon>
        <taxon>Betaproteobacteria</taxon>
        <taxon>Burkholderiales</taxon>
        <taxon>Comamonadaceae</taxon>
        <taxon>Corticibacter</taxon>
    </lineage>
</organism>
<accession>A0A3M6QY96</accession>
<dbReference type="AlphaFoldDB" id="A0A3M6QY96"/>
<evidence type="ECO:0000313" key="3">
    <source>
        <dbReference type="Proteomes" id="UP000278006"/>
    </source>
</evidence>
<keyword evidence="1" id="KW-0472">Membrane</keyword>
<feature type="transmembrane region" description="Helical" evidence="1">
    <location>
        <begin position="56"/>
        <end position="78"/>
    </location>
</feature>
<evidence type="ECO:0000256" key="1">
    <source>
        <dbReference type="SAM" id="Phobius"/>
    </source>
</evidence>
<dbReference type="Pfam" id="PF07963">
    <property type="entry name" value="N_methyl"/>
    <property type="match status" value="1"/>
</dbReference>
<gene>
    <name evidence="2" type="ORF">D8I35_02395</name>
</gene>
<dbReference type="OrthoDB" id="8533459at2"/>
<keyword evidence="1" id="KW-1133">Transmembrane helix</keyword>
<keyword evidence="1" id="KW-0812">Transmembrane</keyword>
<dbReference type="EMBL" id="RDQO01000001">
    <property type="protein sequence ID" value="RMX07996.1"/>
    <property type="molecule type" value="Genomic_DNA"/>
</dbReference>
<name>A0A3M6QY96_9BURK</name>
<evidence type="ECO:0000313" key="2">
    <source>
        <dbReference type="EMBL" id="RMX07996.1"/>
    </source>
</evidence>
<protein>
    <submittedName>
        <fullName evidence="2">Pilus assembly protein PilW</fullName>
    </submittedName>
</protein>
<sequence>MQSRQMPMESSLCAWPGPSRQANVWMARKLRIQEVMSVHSNSARCSESHGQRGISLVELMVSMAIGLFIILAVTQIFINTGGHYRFRQGQSENLITGRYTLEMLEAQMAKAGYRRDPSQDTAEAFPAAAGYANGCAFDVREAIATADHGLCIRYQPYDAQEVDFAGKYYNGGSMAPSALGAYTAADPSTVMFVERYYVDEATQELRWVPKNVALASGTVLADGVRSIHFEFGVGPASDSEAQRSIQEFTTAPEANESIRALRYTVLLESPTGRVSVGMESSACDQWTEAGGDEELCSDNSAGKLLQLASGAVMLRNLMP</sequence>